<evidence type="ECO:0008006" key="4">
    <source>
        <dbReference type="Google" id="ProtNLM"/>
    </source>
</evidence>
<evidence type="ECO:0000313" key="2">
    <source>
        <dbReference type="EMBL" id="RPE70910.1"/>
    </source>
</evidence>
<sequence>MTCHQPKYLKALYVSAVFSVSAGSLAADALESTMTFHIVETSSEGVEMLVERASVEPREVIHYTLTHENKTDKEMQGLIIGAPVPEGVSLSLDGNSTSVPATFEVQADLDPELEGLEWSALPAMRKVVEADGTLREEELPIEEVRAVRWSLSEALEAGEIALTTYRVRVN</sequence>
<dbReference type="OrthoDB" id="7861275at2"/>
<name>A0A3N4VAS4_9RHOB</name>
<keyword evidence="1" id="KW-0732">Signal</keyword>
<feature type="chain" id="PRO_5017986825" description="Repeat protein (TIGR01451 family)" evidence="1">
    <location>
        <begin position="27"/>
        <end position="170"/>
    </location>
</feature>
<evidence type="ECO:0000313" key="3">
    <source>
        <dbReference type="Proteomes" id="UP000269689"/>
    </source>
</evidence>
<gene>
    <name evidence="2" type="ORF">EDD53_0020</name>
</gene>
<accession>A0A3N4VAS4</accession>
<evidence type="ECO:0000256" key="1">
    <source>
        <dbReference type="SAM" id="SignalP"/>
    </source>
</evidence>
<dbReference type="AlphaFoldDB" id="A0A3N4VAS4"/>
<dbReference type="Proteomes" id="UP000269689">
    <property type="component" value="Unassembled WGS sequence"/>
</dbReference>
<comment type="caution">
    <text evidence="2">The sequence shown here is derived from an EMBL/GenBank/DDBJ whole genome shotgun (WGS) entry which is preliminary data.</text>
</comment>
<reference evidence="2 3" key="1">
    <citation type="submission" date="2018-11" db="EMBL/GenBank/DDBJ databases">
        <title>Genomic Encyclopedia of Type Strains, Phase IV (KMG-IV): sequencing the most valuable type-strain genomes for metagenomic binning, comparative biology and taxonomic classification.</title>
        <authorList>
            <person name="Goeker M."/>
        </authorList>
    </citation>
    <scope>NUCLEOTIDE SEQUENCE [LARGE SCALE GENOMIC DNA]</scope>
    <source>
        <strain evidence="2 3">DSM 104731</strain>
    </source>
</reference>
<protein>
    <recommendedName>
        <fullName evidence="4">Repeat protein (TIGR01451 family)</fullName>
    </recommendedName>
</protein>
<dbReference type="EMBL" id="RKQK01000001">
    <property type="protein sequence ID" value="RPE70910.1"/>
    <property type="molecule type" value="Genomic_DNA"/>
</dbReference>
<feature type="signal peptide" evidence="1">
    <location>
        <begin position="1"/>
        <end position="26"/>
    </location>
</feature>
<keyword evidence="3" id="KW-1185">Reference proteome</keyword>
<proteinExistence type="predicted"/>
<organism evidence="2 3">
    <name type="scientific">Pacificibacter maritimus</name>
    <dbReference type="NCBI Taxonomy" id="762213"/>
    <lineage>
        <taxon>Bacteria</taxon>
        <taxon>Pseudomonadati</taxon>
        <taxon>Pseudomonadota</taxon>
        <taxon>Alphaproteobacteria</taxon>
        <taxon>Rhodobacterales</taxon>
        <taxon>Roseobacteraceae</taxon>
        <taxon>Pacificibacter</taxon>
    </lineage>
</organism>